<reference evidence="9 10" key="1">
    <citation type="submission" date="2020-08" db="EMBL/GenBank/DDBJ databases">
        <title>Bridging the membrane lipid divide: bacteria of the FCB group superphylum have the potential to synthesize archaeal ether lipids.</title>
        <authorList>
            <person name="Villanueva L."/>
            <person name="Von Meijenfeldt F.A.B."/>
            <person name="Westbye A.B."/>
            <person name="Yadav S."/>
            <person name="Hopmans E.C."/>
            <person name="Dutilh B.E."/>
            <person name="Sinninghe Damste J.S."/>
        </authorList>
    </citation>
    <scope>NUCLEOTIDE SEQUENCE [LARGE SCALE GENOMIC DNA]</scope>
    <source>
        <strain evidence="9">NIOZ-UU30</strain>
    </source>
</reference>
<dbReference type="InterPro" id="IPR018357">
    <property type="entry name" value="Hexapep_transf_CS"/>
</dbReference>
<dbReference type="HAMAP" id="MF_00523">
    <property type="entry name" value="LpxD"/>
    <property type="match status" value="1"/>
</dbReference>
<dbReference type="SUPFAM" id="SSF51161">
    <property type="entry name" value="Trimeric LpxA-like enzymes"/>
    <property type="match status" value="1"/>
</dbReference>
<keyword evidence="3 7" id="KW-0808">Transferase</keyword>
<name>A0A8J6NSZ0_9BACT</name>
<evidence type="ECO:0000256" key="5">
    <source>
        <dbReference type="ARBA" id="ARBA00023098"/>
    </source>
</evidence>
<dbReference type="InterPro" id="IPR007691">
    <property type="entry name" value="LpxD"/>
</dbReference>
<sequence>MEMPLARVAEVVEGEVQGDVQKLIRDVASFDEARSDEITCAGSPKFLKRIDETDAGAVIVPRNFQTSLKNLVRVENPQVAFAKVIGIFHPYVKPEPGISPKAYVGEGFSHGEDVFIAPFAVIGDNVTVGRRVRIHANVFIGNNVVIGDDVEIRPNVTVLERSRIGNRVIIHAGTVIGSDGFGFAPDGETYYKIPHIGIVQIDDDVEIGALNAIDRATFGKTWIQKGVKTDNLVHIAHNVTVGENSVLVAQVGISGSVTIGKHAILAGQAGVAGHLDIGDNVTVGPQAGVAKSVSNGEVLSSGLPAMPHRLWLKVQRIIPMLPELQKRLLEVEKKLKKIEDD</sequence>
<dbReference type="PROSITE" id="PS00101">
    <property type="entry name" value="HEXAPEP_TRANSFERASES"/>
    <property type="match status" value="2"/>
</dbReference>
<dbReference type="Proteomes" id="UP000603434">
    <property type="component" value="Unassembled WGS sequence"/>
</dbReference>
<proteinExistence type="inferred from homology"/>
<dbReference type="EMBL" id="JACNJH010000161">
    <property type="protein sequence ID" value="MBC8361960.1"/>
    <property type="molecule type" value="Genomic_DNA"/>
</dbReference>
<feature type="domain" description="UDP-3-O-[3-hydroxymyristoyl] glucosamine N-acyltransferase non-repeat region" evidence="8">
    <location>
        <begin position="23"/>
        <end position="85"/>
    </location>
</feature>
<dbReference type="CDD" id="cd03352">
    <property type="entry name" value="LbH_LpxD"/>
    <property type="match status" value="1"/>
</dbReference>
<keyword evidence="4 7" id="KW-0677">Repeat</keyword>
<keyword evidence="5 7" id="KW-0443">Lipid metabolism</keyword>
<gene>
    <name evidence="7 9" type="primary">lpxD</name>
    <name evidence="9" type="ORF">H8E23_11230</name>
</gene>
<dbReference type="Pfam" id="PF00132">
    <property type="entry name" value="Hexapep"/>
    <property type="match status" value="2"/>
</dbReference>
<keyword evidence="2 7" id="KW-0441">Lipid A biosynthesis</keyword>
<accession>A0A8J6NSZ0</accession>
<dbReference type="NCBIfam" id="TIGR01853">
    <property type="entry name" value="lipid_A_lpxD"/>
    <property type="match status" value="1"/>
</dbReference>
<dbReference type="UniPathway" id="UPA00973"/>
<dbReference type="InterPro" id="IPR001451">
    <property type="entry name" value="Hexapep"/>
</dbReference>
<dbReference type="GO" id="GO:0016020">
    <property type="term" value="C:membrane"/>
    <property type="evidence" value="ECO:0007669"/>
    <property type="project" value="GOC"/>
</dbReference>
<dbReference type="GO" id="GO:0016410">
    <property type="term" value="F:N-acyltransferase activity"/>
    <property type="evidence" value="ECO:0007669"/>
    <property type="project" value="InterPro"/>
</dbReference>
<organism evidence="9 10">
    <name type="scientific">Candidatus Desulfatibia profunda</name>
    <dbReference type="NCBI Taxonomy" id="2841695"/>
    <lineage>
        <taxon>Bacteria</taxon>
        <taxon>Pseudomonadati</taxon>
        <taxon>Thermodesulfobacteriota</taxon>
        <taxon>Desulfobacteria</taxon>
        <taxon>Desulfobacterales</taxon>
        <taxon>Desulfobacterales incertae sedis</taxon>
        <taxon>Candidatus Desulfatibia</taxon>
    </lineage>
</organism>
<keyword evidence="1 7" id="KW-0444">Lipid biosynthesis</keyword>
<comment type="subunit">
    <text evidence="7">Homotrimer.</text>
</comment>
<comment type="catalytic activity">
    <reaction evidence="7">
        <text>a UDP-3-O-[(3R)-3-hydroxyacyl]-alpha-D-glucosamine + a (3R)-hydroxyacyl-[ACP] = a UDP-2-N,3-O-bis[(3R)-3-hydroxyacyl]-alpha-D-glucosamine + holo-[ACP] + H(+)</text>
        <dbReference type="Rhea" id="RHEA:53836"/>
        <dbReference type="Rhea" id="RHEA-COMP:9685"/>
        <dbReference type="Rhea" id="RHEA-COMP:9945"/>
        <dbReference type="ChEBI" id="CHEBI:15378"/>
        <dbReference type="ChEBI" id="CHEBI:64479"/>
        <dbReference type="ChEBI" id="CHEBI:78827"/>
        <dbReference type="ChEBI" id="CHEBI:137740"/>
        <dbReference type="ChEBI" id="CHEBI:137748"/>
        <dbReference type="EC" id="2.3.1.191"/>
    </reaction>
</comment>
<comment type="similarity">
    <text evidence="7">Belongs to the transferase hexapeptide repeat family. LpxD subfamily.</text>
</comment>
<dbReference type="InterPro" id="IPR020573">
    <property type="entry name" value="UDP_GlcNAc_AcTrfase_non-rep"/>
</dbReference>
<dbReference type="InterPro" id="IPR011004">
    <property type="entry name" value="Trimer_LpxA-like_sf"/>
</dbReference>
<dbReference type="Pfam" id="PF04613">
    <property type="entry name" value="LpxD"/>
    <property type="match status" value="1"/>
</dbReference>
<comment type="caution">
    <text evidence="9">The sequence shown here is derived from an EMBL/GenBank/DDBJ whole genome shotgun (WGS) entry which is preliminary data.</text>
</comment>
<dbReference type="Gene3D" id="3.40.1390.10">
    <property type="entry name" value="MurE/MurF, N-terminal domain"/>
    <property type="match status" value="1"/>
</dbReference>
<evidence type="ECO:0000256" key="2">
    <source>
        <dbReference type="ARBA" id="ARBA00022556"/>
    </source>
</evidence>
<dbReference type="PANTHER" id="PTHR43378:SF2">
    <property type="entry name" value="UDP-3-O-ACYLGLUCOSAMINE N-ACYLTRANSFERASE 1, MITOCHONDRIAL-RELATED"/>
    <property type="match status" value="1"/>
</dbReference>
<evidence type="ECO:0000313" key="9">
    <source>
        <dbReference type="EMBL" id="MBC8361960.1"/>
    </source>
</evidence>
<keyword evidence="6 7" id="KW-0012">Acyltransferase</keyword>
<dbReference type="AlphaFoldDB" id="A0A8J6NSZ0"/>
<dbReference type="GO" id="GO:0103118">
    <property type="term" value="F:UDP-3-O-[(3R)-3-hydroxyacyl]-glucosamine N-acyltransferase activity"/>
    <property type="evidence" value="ECO:0007669"/>
    <property type="project" value="UniProtKB-EC"/>
</dbReference>
<evidence type="ECO:0000256" key="3">
    <source>
        <dbReference type="ARBA" id="ARBA00022679"/>
    </source>
</evidence>
<dbReference type="GO" id="GO:0009245">
    <property type="term" value="P:lipid A biosynthetic process"/>
    <property type="evidence" value="ECO:0007669"/>
    <property type="project" value="UniProtKB-UniRule"/>
</dbReference>
<protein>
    <recommendedName>
        <fullName evidence="7">UDP-3-O-acylglucosamine N-acyltransferase</fullName>
        <ecNumber evidence="7">2.3.1.191</ecNumber>
    </recommendedName>
</protein>
<dbReference type="Gene3D" id="2.160.10.10">
    <property type="entry name" value="Hexapeptide repeat proteins"/>
    <property type="match status" value="1"/>
</dbReference>
<evidence type="ECO:0000256" key="6">
    <source>
        <dbReference type="ARBA" id="ARBA00023315"/>
    </source>
</evidence>
<comment type="function">
    <text evidence="7">Catalyzes the N-acylation of UDP-3-O-acylglucosamine using 3-hydroxyacyl-ACP as the acyl donor. Is involved in the biosynthesis of lipid A, a phosphorylated glycolipid that anchors the lipopolysaccharide to the outer membrane of the cell.</text>
</comment>
<dbReference type="PANTHER" id="PTHR43378">
    <property type="entry name" value="UDP-3-O-ACYLGLUCOSAMINE N-ACYLTRANSFERASE"/>
    <property type="match status" value="1"/>
</dbReference>
<evidence type="ECO:0000313" key="10">
    <source>
        <dbReference type="Proteomes" id="UP000603434"/>
    </source>
</evidence>
<evidence type="ECO:0000259" key="8">
    <source>
        <dbReference type="Pfam" id="PF04613"/>
    </source>
</evidence>
<comment type="pathway">
    <text evidence="7">Bacterial outer membrane biogenesis; LPS lipid A biosynthesis.</text>
</comment>
<feature type="active site" description="Proton acceptor" evidence="7">
    <location>
        <position position="237"/>
    </location>
</feature>
<dbReference type="NCBIfam" id="NF002060">
    <property type="entry name" value="PRK00892.1"/>
    <property type="match status" value="1"/>
</dbReference>
<dbReference type="EC" id="2.3.1.191" evidence="7"/>
<evidence type="ECO:0000256" key="7">
    <source>
        <dbReference type="HAMAP-Rule" id="MF_00523"/>
    </source>
</evidence>
<evidence type="ECO:0000256" key="4">
    <source>
        <dbReference type="ARBA" id="ARBA00022737"/>
    </source>
</evidence>
<evidence type="ECO:0000256" key="1">
    <source>
        <dbReference type="ARBA" id="ARBA00022516"/>
    </source>
</evidence>